<evidence type="ECO:0000256" key="1">
    <source>
        <dbReference type="ARBA" id="ARBA00006484"/>
    </source>
</evidence>
<dbReference type="PROSITE" id="PS00061">
    <property type="entry name" value="ADH_SHORT"/>
    <property type="match status" value="1"/>
</dbReference>
<sequence length="233" mass="24349">MRVALITGAARGLGRAIAQDLATDHHVAITYNTTDPGPLLKERPDVFPIKADLAGAAAAADVITRTITTFGRLDVLVNNAGAIVPTAHDATDFADHKLNFDVNVIAPMALLSAALPYLNPSASVINISSTNAVLPAMGASAYSASKAALNTWTRGMAKELGPRGIRVNAVAPGATERPENPRPEELIEKFVEMTALGRIGQPEDIAAAVRFLASDAASFITGEILNVNGGYRL</sequence>
<comment type="caution">
    <text evidence="4">The sequence shown here is derived from an EMBL/GenBank/DDBJ whole genome shotgun (WGS) entry which is preliminary data.</text>
</comment>
<dbReference type="AlphaFoldDB" id="A0A9X1FVR0"/>
<dbReference type="RefSeq" id="WP_219502414.1">
    <property type="nucleotide sequence ID" value="NZ_JAHXDN010000003.1"/>
</dbReference>
<dbReference type="GO" id="GO:0016491">
    <property type="term" value="F:oxidoreductase activity"/>
    <property type="evidence" value="ECO:0007669"/>
    <property type="project" value="UniProtKB-KW"/>
</dbReference>
<evidence type="ECO:0000313" key="4">
    <source>
        <dbReference type="EMBL" id="MBW4708491.1"/>
    </source>
</evidence>
<dbReference type="InterPro" id="IPR057326">
    <property type="entry name" value="KR_dom"/>
</dbReference>
<keyword evidence="5" id="KW-1185">Reference proteome</keyword>
<gene>
    <name evidence="4" type="ORF">KX928_11925</name>
</gene>
<proteinExistence type="inferred from homology"/>
<reference evidence="4" key="1">
    <citation type="submission" date="2021-07" db="EMBL/GenBank/DDBJ databases">
        <title>Roseobacter insulae sp. nov., isolated from a tidal flat.</title>
        <authorList>
            <person name="Park S."/>
            <person name="Yoon J.-H."/>
        </authorList>
    </citation>
    <scope>NUCLEOTIDE SEQUENCE</scope>
    <source>
        <strain evidence="4">YSTF-M11</strain>
    </source>
</reference>
<evidence type="ECO:0000259" key="3">
    <source>
        <dbReference type="SMART" id="SM00822"/>
    </source>
</evidence>
<evidence type="ECO:0000256" key="2">
    <source>
        <dbReference type="ARBA" id="ARBA00023002"/>
    </source>
</evidence>
<dbReference type="FunFam" id="3.40.50.720:FF:000084">
    <property type="entry name" value="Short-chain dehydrogenase reductase"/>
    <property type="match status" value="1"/>
</dbReference>
<dbReference type="InterPro" id="IPR002347">
    <property type="entry name" value="SDR_fam"/>
</dbReference>
<dbReference type="SMART" id="SM00822">
    <property type="entry name" value="PKS_KR"/>
    <property type="match status" value="1"/>
</dbReference>
<dbReference type="PANTHER" id="PTHR43639:SF1">
    <property type="entry name" value="SHORT-CHAIN DEHYDROGENASE_REDUCTASE FAMILY PROTEIN"/>
    <property type="match status" value="1"/>
</dbReference>
<protein>
    <submittedName>
        <fullName evidence="4">SDR family oxidoreductase</fullName>
    </submittedName>
</protein>
<dbReference type="Proteomes" id="UP001138661">
    <property type="component" value="Unassembled WGS sequence"/>
</dbReference>
<dbReference type="Pfam" id="PF13561">
    <property type="entry name" value="adh_short_C2"/>
    <property type="match status" value="1"/>
</dbReference>
<name>A0A9X1FVR0_9RHOB</name>
<dbReference type="CDD" id="cd05233">
    <property type="entry name" value="SDR_c"/>
    <property type="match status" value="1"/>
</dbReference>
<keyword evidence="2" id="KW-0560">Oxidoreductase</keyword>
<dbReference type="PANTHER" id="PTHR43639">
    <property type="entry name" value="OXIDOREDUCTASE, SHORT-CHAIN DEHYDROGENASE/REDUCTASE FAMILY (AFU_ORTHOLOGUE AFUA_5G02870)"/>
    <property type="match status" value="1"/>
</dbReference>
<feature type="domain" description="Ketoreductase" evidence="3">
    <location>
        <begin position="2"/>
        <end position="173"/>
    </location>
</feature>
<accession>A0A9X1FVR0</accession>
<comment type="similarity">
    <text evidence="1">Belongs to the short-chain dehydrogenases/reductases (SDR) family.</text>
</comment>
<organism evidence="4 5">
    <name type="scientific">Roseobacter insulae</name>
    <dbReference type="NCBI Taxonomy" id="2859783"/>
    <lineage>
        <taxon>Bacteria</taxon>
        <taxon>Pseudomonadati</taxon>
        <taxon>Pseudomonadota</taxon>
        <taxon>Alphaproteobacteria</taxon>
        <taxon>Rhodobacterales</taxon>
        <taxon>Roseobacteraceae</taxon>
        <taxon>Roseobacter</taxon>
    </lineage>
</organism>
<dbReference type="InterPro" id="IPR020904">
    <property type="entry name" value="Sc_DH/Rdtase_CS"/>
</dbReference>
<evidence type="ECO:0000313" key="5">
    <source>
        <dbReference type="Proteomes" id="UP001138661"/>
    </source>
</evidence>
<dbReference type="EMBL" id="JAHXDN010000003">
    <property type="protein sequence ID" value="MBW4708491.1"/>
    <property type="molecule type" value="Genomic_DNA"/>
</dbReference>